<dbReference type="Pfam" id="PF00691">
    <property type="entry name" value="OmpA"/>
    <property type="match status" value="1"/>
</dbReference>
<evidence type="ECO:0000256" key="2">
    <source>
        <dbReference type="ARBA" id="ARBA00023136"/>
    </source>
</evidence>
<feature type="chain" id="PRO_5041278372" evidence="5">
    <location>
        <begin position="25"/>
        <end position="217"/>
    </location>
</feature>
<evidence type="ECO:0000259" key="6">
    <source>
        <dbReference type="PROSITE" id="PS51123"/>
    </source>
</evidence>
<dbReference type="CDD" id="cd07185">
    <property type="entry name" value="OmpA_C-like"/>
    <property type="match status" value="1"/>
</dbReference>
<feature type="signal peptide" evidence="5">
    <location>
        <begin position="1"/>
        <end position="24"/>
    </location>
</feature>
<keyword evidence="2 4" id="KW-0472">Membrane</keyword>
<sequence length="217" mass="23230">MKVFKTAAATAVMATLLASCQTYDAYTGEQKVSNATKIGAISAVVCGAIGSRKSSKRARNAALGCGLIGMGVGAYMDEQEKQLREQLVGTGVQVVREGDNIRLVMPNNITFGLNRSEVQSGFYATLNSVAKVLVEFDESVLAVNGHTDSSGADSYNMELSIKRAQSVANYLIQQQISSDRLRVRGYGESMPIATNDSEAGRAKNRRVELLIEPKAAN</sequence>
<organism evidence="7 8">
    <name type="scientific">Pleionea litopenaei</name>
    <dbReference type="NCBI Taxonomy" id="3070815"/>
    <lineage>
        <taxon>Bacteria</taxon>
        <taxon>Pseudomonadati</taxon>
        <taxon>Pseudomonadota</taxon>
        <taxon>Gammaproteobacteria</taxon>
        <taxon>Oceanospirillales</taxon>
        <taxon>Pleioneaceae</taxon>
        <taxon>Pleionea</taxon>
    </lineage>
</organism>
<evidence type="ECO:0000313" key="7">
    <source>
        <dbReference type="EMBL" id="WMS88445.1"/>
    </source>
</evidence>
<reference evidence="7 8" key="1">
    <citation type="submission" date="2023-08" db="EMBL/GenBank/DDBJ databases">
        <title>Pleionea litopenaei sp. nov., isolated from stomach of juvenile Litopenaeus vannamei.</title>
        <authorList>
            <person name="Rho A.M."/>
            <person name="Hwang C.Y."/>
        </authorList>
    </citation>
    <scope>NUCLEOTIDE SEQUENCE [LARGE SCALE GENOMIC DNA]</scope>
    <source>
        <strain evidence="7 8">HL-JVS1</strain>
    </source>
</reference>
<dbReference type="PROSITE" id="PS51123">
    <property type="entry name" value="OMPA_2"/>
    <property type="match status" value="1"/>
</dbReference>
<proteinExistence type="predicted"/>
<dbReference type="PRINTS" id="PR01021">
    <property type="entry name" value="OMPADOMAIN"/>
</dbReference>
<dbReference type="SUPFAM" id="SSF103088">
    <property type="entry name" value="OmpA-like"/>
    <property type="match status" value="1"/>
</dbReference>
<evidence type="ECO:0000256" key="4">
    <source>
        <dbReference type="PROSITE-ProRule" id="PRU00473"/>
    </source>
</evidence>
<evidence type="ECO:0000256" key="3">
    <source>
        <dbReference type="ARBA" id="ARBA00023237"/>
    </source>
</evidence>
<keyword evidence="5" id="KW-0732">Signal</keyword>
<dbReference type="PANTHER" id="PTHR30329">
    <property type="entry name" value="STATOR ELEMENT OF FLAGELLAR MOTOR COMPLEX"/>
    <property type="match status" value="1"/>
</dbReference>
<dbReference type="GO" id="GO:0009279">
    <property type="term" value="C:cell outer membrane"/>
    <property type="evidence" value="ECO:0007669"/>
    <property type="project" value="UniProtKB-SubCell"/>
</dbReference>
<comment type="subcellular location">
    <subcellularLocation>
        <location evidence="1">Cell outer membrane</location>
    </subcellularLocation>
</comment>
<dbReference type="InterPro" id="IPR050330">
    <property type="entry name" value="Bact_OuterMem_StrucFunc"/>
</dbReference>
<dbReference type="PROSITE" id="PS51257">
    <property type="entry name" value="PROKAR_LIPOPROTEIN"/>
    <property type="match status" value="1"/>
</dbReference>
<dbReference type="PANTHER" id="PTHR30329:SF21">
    <property type="entry name" value="LIPOPROTEIN YIAD-RELATED"/>
    <property type="match status" value="1"/>
</dbReference>
<evidence type="ECO:0000256" key="1">
    <source>
        <dbReference type="ARBA" id="ARBA00004442"/>
    </source>
</evidence>
<gene>
    <name evidence="7" type="ORF">Q9312_05900</name>
</gene>
<dbReference type="InterPro" id="IPR006664">
    <property type="entry name" value="OMP_bac"/>
</dbReference>
<evidence type="ECO:0000313" key="8">
    <source>
        <dbReference type="Proteomes" id="UP001239782"/>
    </source>
</evidence>
<dbReference type="InterPro" id="IPR006665">
    <property type="entry name" value="OmpA-like"/>
</dbReference>
<name>A0AA51RVV0_9GAMM</name>
<dbReference type="EMBL" id="CP133548">
    <property type="protein sequence ID" value="WMS88445.1"/>
    <property type="molecule type" value="Genomic_DNA"/>
</dbReference>
<dbReference type="InterPro" id="IPR036737">
    <property type="entry name" value="OmpA-like_sf"/>
</dbReference>
<keyword evidence="8" id="KW-1185">Reference proteome</keyword>
<keyword evidence="3" id="KW-0998">Cell outer membrane</keyword>
<protein>
    <submittedName>
        <fullName evidence="7">OmpA family protein</fullName>
    </submittedName>
</protein>
<dbReference type="Gene3D" id="3.30.1330.60">
    <property type="entry name" value="OmpA-like domain"/>
    <property type="match status" value="1"/>
</dbReference>
<dbReference type="RefSeq" id="WP_309203659.1">
    <property type="nucleotide sequence ID" value="NZ_CP133548.1"/>
</dbReference>
<dbReference type="AlphaFoldDB" id="A0AA51RVV0"/>
<accession>A0AA51RVV0</accession>
<feature type="domain" description="OmpA-like" evidence="6">
    <location>
        <begin position="98"/>
        <end position="215"/>
    </location>
</feature>
<dbReference type="Proteomes" id="UP001239782">
    <property type="component" value="Chromosome"/>
</dbReference>
<dbReference type="KEGG" id="plei:Q9312_05900"/>
<evidence type="ECO:0000256" key="5">
    <source>
        <dbReference type="SAM" id="SignalP"/>
    </source>
</evidence>